<feature type="compositionally biased region" description="Low complexity" evidence="1">
    <location>
        <begin position="73"/>
        <end position="113"/>
    </location>
</feature>
<evidence type="ECO:0000313" key="3">
    <source>
        <dbReference type="EMBL" id="GLC59994.1"/>
    </source>
</evidence>
<feature type="compositionally biased region" description="Low complexity" evidence="1">
    <location>
        <begin position="826"/>
        <end position="842"/>
    </location>
</feature>
<evidence type="ECO:0000256" key="2">
    <source>
        <dbReference type="SAM" id="Phobius"/>
    </source>
</evidence>
<evidence type="ECO:0000313" key="4">
    <source>
        <dbReference type="Proteomes" id="UP001165080"/>
    </source>
</evidence>
<feature type="region of interest" description="Disordered" evidence="1">
    <location>
        <begin position="784"/>
        <end position="807"/>
    </location>
</feature>
<dbReference type="EMBL" id="BRXU01000031">
    <property type="protein sequence ID" value="GLC59994.1"/>
    <property type="molecule type" value="Genomic_DNA"/>
</dbReference>
<feature type="compositionally biased region" description="Gly residues" evidence="1">
    <location>
        <begin position="454"/>
        <end position="464"/>
    </location>
</feature>
<feature type="compositionally biased region" description="Basic and acidic residues" evidence="1">
    <location>
        <begin position="421"/>
        <end position="431"/>
    </location>
</feature>
<accession>A0A9W6BXB6</accession>
<gene>
    <name evidence="3" type="primary">PLESTBF000754</name>
    <name evidence="3" type="ORF">PLESTB_001561800</name>
</gene>
<feature type="compositionally biased region" description="Polar residues" evidence="1">
    <location>
        <begin position="319"/>
        <end position="332"/>
    </location>
</feature>
<feature type="compositionally biased region" description="Polar residues" evidence="1">
    <location>
        <begin position="496"/>
        <end position="515"/>
    </location>
</feature>
<feature type="compositionally biased region" description="Polar residues" evidence="1">
    <location>
        <begin position="126"/>
        <end position="164"/>
    </location>
</feature>
<reference evidence="3 4" key="1">
    <citation type="journal article" date="2023" name="Commun. Biol.">
        <title>Reorganization of the ancestral sex-determining regions during the evolution of trioecy in Pleodorina starrii.</title>
        <authorList>
            <person name="Takahashi K."/>
            <person name="Suzuki S."/>
            <person name="Kawai-Toyooka H."/>
            <person name="Yamamoto K."/>
            <person name="Hamaji T."/>
            <person name="Ootsuki R."/>
            <person name="Yamaguchi H."/>
            <person name="Kawachi M."/>
            <person name="Higashiyama T."/>
            <person name="Nozaki H."/>
        </authorList>
    </citation>
    <scope>NUCLEOTIDE SEQUENCE [LARGE SCALE GENOMIC DNA]</scope>
    <source>
        <strain evidence="3 4">NIES-4479</strain>
    </source>
</reference>
<feature type="region of interest" description="Disordered" evidence="1">
    <location>
        <begin position="73"/>
        <end position="269"/>
    </location>
</feature>
<keyword evidence="2" id="KW-1133">Transmembrane helix</keyword>
<protein>
    <submittedName>
        <fullName evidence="3">Uncharacterized protein</fullName>
    </submittedName>
</protein>
<dbReference type="AlphaFoldDB" id="A0A9W6BXB6"/>
<feature type="transmembrane region" description="Helical" evidence="2">
    <location>
        <begin position="693"/>
        <end position="716"/>
    </location>
</feature>
<feature type="region of interest" description="Disordered" evidence="1">
    <location>
        <begin position="416"/>
        <end position="475"/>
    </location>
</feature>
<feature type="region of interest" description="Disordered" evidence="1">
    <location>
        <begin position="289"/>
        <end position="332"/>
    </location>
</feature>
<proteinExistence type="predicted"/>
<feature type="transmembrane region" description="Helical" evidence="2">
    <location>
        <begin position="653"/>
        <end position="673"/>
    </location>
</feature>
<keyword evidence="2" id="KW-0812">Transmembrane</keyword>
<feature type="region of interest" description="Disordered" evidence="1">
    <location>
        <begin position="358"/>
        <end position="381"/>
    </location>
</feature>
<evidence type="ECO:0000256" key="1">
    <source>
        <dbReference type="SAM" id="MobiDB-lite"/>
    </source>
</evidence>
<feature type="compositionally biased region" description="Gly residues" evidence="1">
    <location>
        <begin position="366"/>
        <end position="381"/>
    </location>
</feature>
<feature type="compositionally biased region" description="Low complexity" evidence="1">
    <location>
        <begin position="184"/>
        <end position="201"/>
    </location>
</feature>
<feature type="region of interest" description="Disordered" evidence="1">
    <location>
        <begin position="824"/>
        <end position="866"/>
    </location>
</feature>
<organism evidence="3 4">
    <name type="scientific">Pleodorina starrii</name>
    <dbReference type="NCBI Taxonomy" id="330485"/>
    <lineage>
        <taxon>Eukaryota</taxon>
        <taxon>Viridiplantae</taxon>
        <taxon>Chlorophyta</taxon>
        <taxon>core chlorophytes</taxon>
        <taxon>Chlorophyceae</taxon>
        <taxon>CS clade</taxon>
        <taxon>Chlamydomonadales</taxon>
        <taxon>Volvocaceae</taxon>
        <taxon>Pleodorina</taxon>
    </lineage>
</organism>
<feature type="region of interest" description="Disordered" evidence="1">
    <location>
        <begin position="492"/>
        <end position="515"/>
    </location>
</feature>
<sequence>MRDTPRDFATSFGKERSPSSASSSSQTEPKTLSESIWQIKSKVKDLVGYSATLLTSTTRGDGNSETGSIISIAASGTSRGSAGATSVVRVPPRVRRVYQQEGQGDPQQQQQSSVGGGTDAADNRTEQQQVITSESQSNSLARQQGGTSASQPSTNTGGTTTQQARRSSIIRRRMNARPDEVVDPSGSLLSPQSSLGQALALQVPSCGAGGSGGLERPAAHQRPLGGRSPRASASVLARPDSDPKRPKRQHNKANRSDGSEEEWWGPVVPGGSNIGEARFISRGGGPVAEAVEERSSAGMSENANGGAHGVWVPFPAASDSKTTQHQQAARRSTLQLPPLVAALGARIYSRFSWKRSTTAGLSDGKASGGRSGTGGGSGGSSAGLQGYIVQYNVLAGLAENDPWVVKAAAKVAEASSPAFMDHSKPQKRGEGDRDDDFGGDGENGNQFNRRRGKSGGGGEDGIAGDGTFPSPFSMPGALPKDLLRRSLELQERNGRQQHAGSSSNTDSKGQRDVSTSKMDKVAFALAAHEGLDKRPLLPVYPGKQVPLHRMRYRPGCWPQQLYITPSVSFLARFEFLFEDAIGKGYRQLGRETKMILSAEAANLTHKVLCASLFGLLGLQARSAIQVALLLALQVAMLLYLAIWRPFVEWHRQLMELVCHFLEMVLFVCGLGVFKRSPDTFLFQPATRSDWVVVAVGWTMIGSFDLTALTVVVYELLHIWLAARALWTVFISWRRTRLARGQQQQITQQQQQLKRASAGHGAIQQGKVWVGPATATAIARVTAAATNAKSTAAPAGRRTSTEDNRPLAKAGLYPDIMPAMMPAVVPQKKQQQLHQHQQQQQLLPKASSAKLETYPSASSPDPSHRHH</sequence>
<keyword evidence="4" id="KW-1185">Reference proteome</keyword>
<feature type="compositionally biased region" description="Low complexity" evidence="1">
    <location>
        <begin position="784"/>
        <end position="794"/>
    </location>
</feature>
<name>A0A9W6BXB6_9CHLO</name>
<dbReference type="Proteomes" id="UP001165080">
    <property type="component" value="Unassembled WGS sequence"/>
</dbReference>
<comment type="caution">
    <text evidence="3">The sequence shown here is derived from an EMBL/GenBank/DDBJ whole genome shotgun (WGS) entry which is preliminary data.</text>
</comment>
<feature type="region of interest" description="Disordered" evidence="1">
    <location>
        <begin position="1"/>
        <end position="33"/>
    </location>
</feature>
<keyword evidence="2" id="KW-0472">Membrane</keyword>
<feature type="transmembrane region" description="Helical" evidence="2">
    <location>
        <begin position="622"/>
        <end position="641"/>
    </location>
</feature>